<gene>
    <name evidence="1" type="ORF">SAMN02910411_0383</name>
</gene>
<dbReference type="Proteomes" id="UP000219563">
    <property type="component" value="Unassembled WGS sequence"/>
</dbReference>
<sequence length="139" mass="15857">MNKLSAVHAYKRQFNQLLVQELKLHLPNQLISLRVEETEDETLIFAQFGDNDDLALFPIGDDMTVFIELATNAPVEVVTNWFKHCTKNLADAITIAYDEFIANLTLSTSVSTLIDMVNEIKNNIPNKNVTFVRLEKELF</sequence>
<name>A0A285T4S9_9FIRM</name>
<evidence type="ECO:0000313" key="2">
    <source>
        <dbReference type="Proteomes" id="UP000219563"/>
    </source>
</evidence>
<organism evidence="1 2">
    <name type="scientific">Pseudobutyrivibrio ruminis DSM 9787</name>
    <dbReference type="NCBI Taxonomy" id="1123011"/>
    <lineage>
        <taxon>Bacteria</taxon>
        <taxon>Bacillati</taxon>
        <taxon>Bacillota</taxon>
        <taxon>Clostridia</taxon>
        <taxon>Lachnospirales</taxon>
        <taxon>Lachnospiraceae</taxon>
        <taxon>Pseudobutyrivibrio</taxon>
    </lineage>
</organism>
<protein>
    <submittedName>
        <fullName evidence="1">Uncharacterized protein</fullName>
    </submittedName>
</protein>
<accession>A0A285T4S9</accession>
<dbReference type="AlphaFoldDB" id="A0A285T4S9"/>
<dbReference type="EMBL" id="OBMR01000014">
    <property type="protein sequence ID" value="SOC16381.1"/>
    <property type="molecule type" value="Genomic_DNA"/>
</dbReference>
<evidence type="ECO:0000313" key="1">
    <source>
        <dbReference type="EMBL" id="SOC16381.1"/>
    </source>
</evidence>
<proteinExistence type="predicted"/>
<reference evidence="1 2" key="1">
    <citation type="submission" date="2017-08" db="EMBL/GenBank/DDBJ databases">
        <authorList>
            <person name="de Groot N.N."/>
        </authorList>
    </citation>
    <scope>NUCLEOTIDE SEQUENCE [LARGE SCALE GENOMIC DNA]</scope>
    <source>
        <strain evidence="1 2">DSM 9787</strain>
    </source>
</reference>
<dbReference type="RefSeq" id="WP_097077169.1">
    <property type="nucleotide sequence ID" value="NZ_OBMR01000014.1"/>
</dbReference>